<reference evidence="2 3" key="1">
    <citation type="submission" date="2024-03" db="EMBL/GenBank/DDBJ databases">
        <authorList>
            <person name="Gkanogiannis A."/>
            <person name="Becerra Lopez-Lavalle L."/>
        </authorList>
    </citation>
    <scope>NUCLEOTIDE SEQUENCE [LARGE SCALE GENOMIC DNA]</scope>
</reference>
<sequence>MYIIDYSFVHAFPFILLQIIYFMLLKLHGLDINFIIRKQPHLIHAKKRRRNLCLGLLRVLSISAKPFFSRSHKLSWLFF</sequence>
<keyword evidence="1" id="KW-0812">Transmembrane</keyword>
<accession>A0ABP0YTF6</accession>
<gene>
    <name evidence="2" type="ORF">CITCOLO1_LOCUS14974</name>
</gene>
<protein>
    <submittedName>
        <fullName evidence="2">Uncharacterized protein</fullName>
    </submittedName>
</protein>
<keyword evidence="1" id="KW-0472">Membrane</keyword>
<evidence type="ECO:0000313" key="2">
    <source>
        <dbReference type="EMBL" id="CAK9322811.1"/>
    </source>
</evidence>
<evidence type="ECO:0000256" key="1">
    <source>
        <dbReference type="SAM" id="Phobius"/>
    </source>
</evidence>
<keyword evidence="1" id="KW-1133">Transmembrane helix</keyword>
<name>A0ABP0YTF6_9ROSI</name>
<dbReference type="EMBL" id="OZ021739">
    <property type="protein sequence ID" value="CAK9322811.1"/>
    <property type="molecule type" value="Genomic_DNA"/>
</dbReference>
<keyword evidence="3" id="KW-1185">Reference proteome</keyword>
<evidence type="ECO:0000313" key="3">
    <source>
        <dbReference type="Proteomes" id="UP001642487"/>
    </source>
</evidence>
<feature type="transmembrane region" description="Helical" evidence="1">
    <location>
        <begin position="6"/>
        <end position="30"/>
    </location>
</feature>
<organism evidence="2 3">
    <name type="scientific">Citrullus colocynthis</name>
    <name type="common">colocynth</name>
    <dbReference type="NCBI Taxonomy" id="252529"/>
    <lineage>
        <taxon>Eukaryota</taxon>
        <taxon>Viridiplantae</taxon>
        <taxon>Streptophyta</taxon>
        <taxon>Embryophyta</taxon>
        <taxon>Tracheophyta</taxon>
        <taxon>Spermatophyta</taxon>
        <taxon>Magnoliopsida</taxon>
        <taxon>eudicotyledons</taxon>
        <taxon>Gunneridae</taxon>
        <taxon>Pentapetalae</taxon>
        <taxon>rosids</taxon>
        <taxon>fabids</taxon>
        <taxon>Cucurbitales</taxon>
        <taxon>Cucurbitaceae</taxon>
        <taxon>Benincaseae</taxon>
        <taxon>Citrullus</taxon>
    </lineage>
</organism>
<dbReference type="Proteomes" id="UP001642487">
    <property type="component" value="Chromosome 5"/>
</dbReference>
<proteinExistence type="predicted"/>